<feature type="transmembrane region" description="Helical" evidence="1">
    <location>
        <begin position="35"/>
        <end position="52"/>
    </location>
</feature>
<evidence type="ECO:0000259" key="2">
    <source>
        <dbReference type="Pfam" id="PF00892"/>
    </source>
</evidence>
<dbReference type="Proteomes" id="UP001370348">
    <property type="component" value="Chromosome"/>
</dbReference>
<accession>A0ABZ2LPN5</accession>
<feature type="domain" description="EamA" evidence="2">
    <location>
        <begin position="142"/>
        <end position="274"/>
    </location>
</feature>
<feature type="transmembrane region" description="Helical" evidence="1">
    <location>
        <begin position="118"/>
        <end position="136"/>
    </location>
</feature>
<dbReference type="SUPFAM" id="SSF103481">
    <property type="entry name" value="Multidrug resistance efflux transporter EmrE"/>
    <property type="match status" value="2"/>
</dbReference>
<feature type="transmembrane region" description="Helical" evidence="1">
    <location>
        <begin position="233"/>
        <end position="253"/>
    </location>
</feature>
<dbReference type="Pfam" id="PF00892">
    <property type="entry name" value="EamA"/>
    <property type="match status" value="1"/>
</dbReference>
<name>A0ABZ2LPN5_9BACT</name>
<dbReference type="InterPro" id="IPR037185">
    <property type="entry name" value="EmrE-like"/>
</dbReference>
<evidence type="ECO:0000313" key="4">
    <source>
        <dbReference type="Proteomes" id="UP001370348"/>
    </source>
</evidence>
<protein>
    <submittedName>
        <fullName evidence="3">EamA family transporter</fullName>
    </submittedName>
</protein>
<keyword evidence="1" id="KW-1133">Transmembrane helix</keyword>
<feature type="transmembrane region" description="Helical" evidence="1">
    <location>
        <begin position="142"/>
        <end position="159"/>
    </location>
</feature>
<feature type="transmembrane region" description="Helical" evidence="1">
    <location>
        <begin position="93"/>
        <end position="111"/>
    </location>
</feature>
<dbReference type="InterPro" id="IPR000620">
    <property type="entry name" value="EamA_dom"/>
</dbReference>
<evidence type="ECO:0000256" key="1">
    <source>
        <dbReference type="SAM" id="Phobius"/>
    </source>
</evidence>
<feature type="transmembrane region" description="Helical" evidence="1">
    <location>
        <begin position="64"/>
        <end position="87"/>
    </location>
</feature>
<sequence length="301" mass="31352">MNRRVPPHAFFLCSALFHYLGPAFAVLLFAHVRPLGVAWLRIASAGLVFAIWRRPWRYMRSLRATERATVVALGAVLAAMNACFYVAIDRLPLGTVGAIEFAGPIALAAAGTRTRRNLLALVLAGAGVYALSRVRLAGDPRAYVFAFANCALFMLYIVLGHRIAARGGTGGIDQLGAAMLVAMVAALPIGVRDAAPAFADPKLLGAAVGVGVSSSVIPYVCDQLAMARLSRSTFALLLALLPATATVVGLLALRQVPTVVDLAGIGLVIGGVALHRAAPARAAGRDVRSRPAVRGNTAQSG</sequence>
<keyword evidence="4" id="KW-1185">Reference proteome</keyword>
<feature type="transmembrane region" description="Helical" evidence="1">
    <location>
        <begin position="171"/>
        <end position="191"/>
    </location>
</feature>
<dbReference type="RefSeq" id="WP_394822482.1">
    <property type="nucleotide sequence ID" value="NZ_CP089984.1"/>
</dbReference>
<gene>
    <name evidence="3" type="ORF">LZC94_34050</name>
</gene>
<keyword evidence="1" id="KW-0812">Transmembrane</keyword>
<feature type="transmembrane region" description="Helical" evidence="1">
    <location>
        <begin position="259"/>
        <end position="278"/>
    </location>
</feature>
<dbReference type="EMBL" id="CP089984">
    <property type="protein sequence ID" value="WXB12863.1"/>
    <property type="molecule type" value="Genomic_DNA"/>
</dbReference>
<organism evidence="3 4">
    <name type="scientific">Pendulispora albinea</name>
    <dbReference type="NCBI Taxonomy" id="2741071"/>
    <lineage>
        <taxon>Bacteria</taxon>
        <taxon>Pseudomonadati</taxon>
        <taxon>Myxococcota</taxon>
        <taxon>Myxococcia</taxon>
        <taxon>Myxococcales</taxon>
        <taxon>Sorangiineae</taxon>
        <taxon>Pendulisporaceae</taxon>
        <taxon>Pendulispora</taxon>
    </lineage>
</organism>
<evidence type="ECO:0000313" key="3">
    <source>
        <dbReference type="EMBL" id="WXB12863.1"/>
    </source>
</evidence>
<reference evidence="3 4" key="1">
    <citation type="submission" date="2021-12" db="EMBL/GenBank/DDBJ databases">
        <title>Discovery of the Pendulisporaceae a myxobacterial family with distinct sporulation behavior and unique specialized metabolism.</title>
        <authorList>
            <person name="Garcia R."/>
            <person name="Popoff A."/>
            <person name="Bader C.D."/>
            <person name="Loehr J."/>
            <person name="Walesch S."/>
            <person name="Walt C."/>
            <person name="Boldt J."/>
            <person name="Bunk B."/>
            <person name="Haeckl F.J.F.P.J."/>
            <person name="Gunesch A.P."/>
            <person name="Birkelbach J."/>
            <person name="Nuebel U."/>
            <person name="Pietschmann T."/>
            <person name="Bach T."/>
            <person name="Mueller R."/>
        </authorList>
    </citation>
    <scope>NUCLEOTIDE SEQUENCE [LARGE SCALE GENOMIC DNA]</scope>
    <source>
        <strain evidence="3 4">MSr11954</strain>
    </source>
</reference>
<keyword evidence="1" id="KW-0472">Membrane</keyword>
<feature type="transmembrane region" description="Helical" evidence="1">
    <location>
        <begin position="203"/>
        <end position="221"/>
    </location>
</feature>
<proteinExistence type="predicted"/>